<comment type="caution">
    <text evidence="3">The sequence shown here is derived from an EMBL/GenBank/DDBJ whole genome shotgun (WGS) entry which is preliminary data.</text>
</comment>
<name>A0A7X9P1J1_9BACT</name>
<accession>A0A7X9P1J1</accession>
<feature type="signal peptide" evidence="1">
    <location>
        <begin position="1"/>
        <end position="26"/>
    </location>
</feature>
<feature type="chain" id="PRO_5031223683" description="Fibrobacter succinogenes major paralogous domain-containing protein" evidence="1">
    <location>
        <begin position="27"/>
        <end position="354"/>
    </location>
</feature>
<evidence type="ECO:0000259" key="2">
    <source>
        <dbReference type="Pfam" id="PF09603"/>
    </source>
</evidence>
<keyword evidence="1" id="KW-0732">Signal</keyword>
<feature type="domain" description="Fibrobacter succinogenes major paralogous" evidence="2">
    <location>
        <begin position="79"/>
        <end position="339"/>
    </location>
</feature>
<evidence type="ECO:0000256" key="1">
    <source>
        <dbReference type="SAM" id="SignalP"/>
    </source>
</evidence>
<evidence type="ECO:0000313" key="4">
    <source>
        <dbReference type="Proteomes" id="UP000576082"/>
    </source>
</evidence>
<protein>
    <recommendedName>
        <fullName evidence="2">Fibrobacter succinogenes major paralogous domain-containing protein</fullName>
    </recommendedName>
</protein>
<dbReference type="InterPro" id="IPR011871">
    <property type="entry name" value="Fib_succ_major"/>
</dbReference>
<evidence type="ECO:0000313" key="3">
    <source>
        <dbReference type="EMBL" id="NME67528.1"/>
    </source>
</evidence>
<dbReference type="Proteomes" id="UP000576082">
    <property type="component" value="Unassembled WGS sequence"/>
</dbReference>
<keyword evidence="4" id="KW-1185">Reference proteome</keyword>
<proteinExistence type="predicted"/>
<organism evidence="3 4">
    <name type="scientific">Flammeovirga aprica JL-4</name>
    <dbReference type="NCBI Taxonomy" id="694437"/>
    <lineage>
        <taxon>Bacteria</taxon>
        <taxon>Pseudomonadati</taxon>
        <taxon>Bacteroidota</taxon>
        <taxon>Cytophagia</taxon>
        <taxon>Cytophagales</taxon>
        <taxon>Flammeovirgaceae</taxon>
        <taxon>Flammeovirga</taxon>
    </lineage>
</organism>
<dbReference type="RefSeq" id="WP_169655863.1">
    <property type="nucleotide sequence ID" value="NZ_JABANE010000011.1"/>
</dbReference>
<reference evidence="3 4" key="1">
    <citation type="submission" date="2020-04" db="EMBL/GenBank/DDBJ databases">
        <title>Flammeovirga sp. SR4, a novel species isolated from seawater.</title>
        <authorList>
            <person name="Wang X."/>
        </authorList>
    </citation>
    <scope>NUCLEOTIDE SEQUENCE [LARGE SCALE GENOMIC DNA]</scope>
    <source>
        <strain evidence="3 4">ATCC 23126</strain>
    </source>
</reference>
<gene>
    <name evidence="3" type="ORF">HHU12_06090</name>
</gene>
<dbReference type="Pfam" id="PF09603">
    <property type="entry name" value="Fib_succ_major"/>
    <property type="match status" value="1"/>
</dbReference>
<dbReference type="AlphaFoldDB" id="A0A7X9P1J1"/>
<dbReference type="EMBL" id="JABANE010000011">
    <property type="protein sequence ID" value="NME67528.1"/>
    <property type="molecule type" value="Genomic_DNA"/>
</dbReference>
<sequence>MNSFNNLWLGLSVLLSLCLLSCVDESLPPLPEAGTINWEITEGEDLVDNRGDKSETYPTLVLSGRPPMTTQLWADDWSQTWMTENLRATHFTNGTPIGSFEYYDWVFEDYANMSLDQSGYTWAKGTEEEADAKEGHHGALYMGYVLEAKDPMGRSLKICPEGWHLPTVKDVQEFIWFLRQAGFGVDDYEPDVPAHYSTKLEWNTGSGNGGKTTWTMFEHPIHYSLMAKEDEHWNPSEGGMDGEPVNDPELRNATGFSALKTGFTEYYLKQGNSSVAKPDQLINHDATAFWLNASARDMSGGFTSISDPHYGVLHIKDDRLKMMKSSINKRSLASIRCIKNSQYSTGESSLNSEN</sequence>